<feature type="region of interest" description="Disordered" evidence="1">
    <location>
        <begin position="307"/>
        <end position="347"/>
    </location>
</feature>
<dbReference type="GO" id="GO:0003676">
    <property type="term" value="F:nucleic acid binding"/>
    <property type="evidence" value="ECO:0007669"/>
    <property type="project" value="InterPro"/>
</dbReference>
<dbReference type="InterPro" id="IPR044730">
    <property type="entry name" value="RNase_H-like_dom_plant"/>
</dbReference>
<organism evidence="3 4">
    <name type="scientific">Cannabis sativa</name>
    <name type="common">Hemp</name>
    <name type="synonym">Marijuana</name>
    <dbReference type="NCBI Taxonomy" id="3483"/>
    <lineage>
        <taxon>Eukaryota</taxon>
        <taxon>Viridiplantae</taxon>
        <taxon>Streptophyta</taxon>
        <taxon>Embryophyta</taxon>
        <taxon>Tracheophyta</taxon>
        <taxon>Spermatophyta</taxon>
        <taxon>Magnoliopsida</taxon>
        <taxon>eudicotyledons</taxon>
        <taxon>Gunneridae</taxon>
        <taxon>Pentapetalae</taxon>
        <taxon>rosids</taxon>
        <taxon>fabids</taxon>
        <taxon>Rosales</taxon>
        <taxon>Cannabaceae</taxon>
        <taxon>Cannabis</taxon>
    </lineage>
</organism>
<dbReference type="SUPFAM" id="SSF53098">
    <property type="entry name" value="Ribonuclease H-like"/>
    <property type="match status" value="1"/>
</dbReference>
<dbReference type="AlphaFoldDB" id="A0A7J6E492"/>
<protein>
    <recommendedName>
        <fullName evidence="2">RNase H type-1 domain-containing protein</fullName>
    </recommendedName>
</protein>
<evidence type="ECO:0000313" key="3">
    <source>
        <dbReference type="EMBL" id="KAF4353174.1"/>
    </source>
</evidence>
<comment type="caution">
    <text evidence="3">The sequence shown here is derived from an EMBL/GenBank/DDBJ whole genome shotgun (WGS) entry which is preliminary data.</text>
</comment>
<feature type="compositionally biased region" description="Polar residues" evidence="1">
    <location>
        <begin position="335"/>
        <end position="347"/>
    </location>
</feature>
<sequence>MDDLLDRANNLRVKDDEGWEVNEDREAEVGNSCLMGRFCTTKNLNRALIRTILGRVWGLAEVDWGVKIKKVTTEASFLIFSFKNGKDLDRIESKSPWILNNGVLILQRLIKIPLKWEDEMKRFPLSGRILNLPMKSITRNNMLRLATMAGEVIAIQKEEVAKIALNGNFWFKVGDRKPQLEKMEAQSVKQKPTEETLSGQGINIVPTITNKNSQKLQVTSSNPLLSYDFENLTRRINDQSTGINGGEDLGSGSKKREDFEAFLNREAKTSLSLGKRVHWDEGGNQQGLDLNLNFNEMGGEWREVHIPIGTEDESGNSGSKRDKRRKIIPKRTRKGTINATPPSLSNITDMETTKEVTGKRKAPGDISNKWIPRGAPFRLRSQKCTKQEFETFLGISWMVWNHRNKKIFQNNKTPLKTWIPWALDLVAHTLESTTKEQKSKKEKEKHSWQAPPNGIFSLNCDAALKMDHEGYATAAVIRNNKGNLIAAKVCFYPGYTTVLMAECLALKMGIKLVQDTDSKPFIANSDNITAVHQINSKKAPRADWAKN</sequence>
<dbReference type="Gene3D" id="3.30.420.10">
    <property type="entry name" value="Ribonuclease H-like superfamily/Ribonuclease H"/>
    <property type="match status" value="1"/>
</dbReference>
<evidence type="ECO:0000256" key="1">
    <source>
        <dbReference type="SAM" id="MobiDB-lite"/>
    </source>
</evidence>
<feature type="compositionally biased region" description="Basic residues" evidence="1">
    <location>
        <begin position="321"/>
        <end position="334"/>
    </location>
</feature>
<feature type="domain" description="RNase H type-1" evidence="2">
    <location>
        <begin position="459"/>
        <end position="541"/>
    </location>
</feature>
<dbReference type="CDD" id="cd06222">
    <property type="entry name" value="RNase_H_like"/>
    <property type="match status" value="1"/>
</dbReference>
<dbReference type="InterPro" id="IPR002156">
    <property type="entry name" value="RNaseH_domain"/>
</dbReference>
<dbReference type="InterPro" id="IPR036397">
    <property type="entry name" value="RNaseH_sf"/>
</dbReference>
<dbReference type="Pfam" id="PF13456">
    <property type="entry name" value="RVT_3"/>
    <property type="match status" value="1"/>
</dbReference>
<evidence type="ECO:0000259" key="2">
    <source>
        <dbReference type="Pfam" id="PF13456"/>
    </source>
</evidence>
<dbReference type="PANTHER" id="PTHR47074:SF11">
    <property type="entry name" value="REVERSE TRANSCRIPTASE-LIKE PROTEIN"/>
    <property type="match status" value="1"/>
</dbReference>
<proteinExistence type="predicted"/>
<dbReference type="PANTHER" id="PTHR47074">
    <property type="entry name" value="BNAC02G40300D PROTEIN"/>
    <property type="match status" value="1"/>
</dbReference>
<evidence type="ECO:0000313" key="4">
    <source>
        <dbReference type="Proteomes" id="UP000525078"/>
    </source>
</evidence>
<reference evidence="3 4" key="1">
    <citation type="journal article" date="2020" name="bioRxiv">
        <title>Sequence and annotation of 42 cannabis genomes reveals extensive copy number variation in cannabinoid synthesis and pathogen resistance genes.</title>
        <authorList>
            <person name="Mckernan K.J."/>
            <person name="Helbert Y."/>
            <person name="Kane L.T."/>
            <person name="Ebling H."/>
            <person name="Zhang L."/>
            <person name="Liu B."/>
            <person name="Eaton Z."/>
            <person name="Mclaughlin S."/>
            <person name="Kingan S."/>
            <person name="Baybayan P."/>
            <person name="Concepcion G."/>
            <person name="Jordan M."/>
            <person name="Riva A."/>
            <person name="Barbazuk W."/>
            <person name="Harkins T."/>
        </authorList>
    </citation>
    <scope>NUCLEOTIDE SEQUENCE [LARGE SCALE GENOMIC DNA]</scope>
    <source>
        <strain evidence="4">cv. Jamaican Lion 4</strain>
        <tissue evidence="3">Leaf</tissue>
    </source>
</reference>
<dbReference type="EMBL" id="JAATIP010000299">
    <property type="protein sequence ID" value="KAF4353174.1"/>
    <property type="molecule type" value="Genomic_DNA"/>
</dbReference>
<dbReference type="InterPro" id="IPR052929">
    <property type="entry name" value="RNase_H-like_EbsB-rel"/>
</dbReference>
<dbReference type="GO" id="GO:0004523">
    <property type="term" value="F:RNA-DNA hybrid ribonuclease activity"/>
    <property type="evidence" value="ECO:0007669"/>
    <property type="project" value="InterPro"/>
</dbReference>
<name>A0A7J6E492_CANSA</name>
<accession>A0A7J6E492</accession>
<dbReference type="InterPro" id="IPR012337">
    <property type="entry name" value="RNaseH-like_sf"/>
</dbReference>
<dbReference type="Proteomes" id="UP000525078">
    <property type="component" value="Unassembled WGS sequence"/>
</dbReference>
<gene>
    <name evidence="3" type="ORF">F8388_014642</name>
</gene>